<sequence length="60" mass="6508">MPVPTPPPADTRAQTADTRTPPADTRAQTADTRTQTADTRARIADTPEIGLGLRPRRVRT</sequence>
<organism evidence="2 3">
    <name type="scientific">Amycolatopsis dongchuanensis</name>
    <dbReference type="NCBI Taxonomy" id="1070866"/>
    <lineage>
        <taxon>Bacteria</taxon>
        <taxon>Bacillati</taxon>
        <taxon>Actinomycetota</taxon>
        <taxon>Actinomycetes</taxon>
        <taxon>Pseudonocardiales</taxon>
        <taxon>Pseudonocardiaceae</taxon>
        <taxon>Amycolatopsis</taxon>
    </lineage>
</organism>
<proteinExistence type="predicted"/>
<reference evidence="3" key="1">
    <citation type="journal article" date="2019" name="Int. J. Syst. Evol. Microbiol.">
        <title>The Global Catalogue of Microorganisms (GCM) 10K type strain sequencing project: providing services to taxonomists for standard genome sequencing and annotation.</title>
        <authorList>
            <consortium name="The Broad Institute Genomics Platform"/>
            <consortium name="The Broad Institute Genome Sequencing Center for Infectious Disease"/>
            <person name="Wu L."/>
            <person name="Ma J."/>
        </authorList>
    </citation>
    <scope>NUCLEOTIDE SEQUENCE [LARGE SCALE GENOMIC DNA]</scope>
    <source>
        <strain evidence="3">JCM 18054</strain>
    </source>
</reference>
<feature type="compositionally biased region" description="Low complexity" evidence="1">
    <location>
        <begin position="10"/>
        <end position="38"/>
    </location>
</feature>
<evidence type="ECO:0000313" key="3">
    <source>
        <dbReference type="Proteomes" id="UP001500192"/>
    </source>
</evidence>
<name>A0ABP9R7U8_9PSEU</name>
<accession>A0ABP9R7U8</accession>
<protein>
    <submittedName>
        <fullName evidence="2">Uncharacterized protein</fullName>
    </submittedName>
</protein>
<feature type="region of interest" description="Disordered" evidence="1">
    <location>
        <begin position="1"/>
        <end position="60"/>
    </location>
</feature>
<dbReference type="Proteomes" id="UP001500192">
    <property type="component" value="Unassembled WGS sequence"/>
</dbReference>
<gene>
    <name evidence="2" type="ORF">GCM10023214_54160</name>
</gene>
<comment type="caution">
    <text evidence="2">The sequence shown here is derived from an EMBL/GenBank/DDBJ whole genome shotgun (WGS) entry which is preliminary data.</text>
</comment>
<keyword evidence="3" id="KW-1185">Reference proteome</keyword>
<evidence type="ECO:0000313" key="2">
    <source>
        <dbReference type="EMBL" id="GAA5172553.1"/>
    </source>
</evidence>
<dbReference type="EMBL" id="BAABIB010000100">
    <property type="protein sequence ID" value="GAA5172553.1"/>
    <property type="molecule type" value="Genomic_DNA"/>
</dbReference>
<evidence type="ECO:0000256" key="1">
    <source>
        <dbReference type="SAM" id="MobiDB-lite"/>
    </source>
</evidence>